<dbReference type="NCBIfam" id="NF003465">
    <property type="entry name" value="PRK05089.1"/>
    <property type="match status" value="1"/>
</dbReference>
<dbReference type="InterPro" id="IPR007533">
    <property type="entry name" value="Cyt_c_oxidase_assmbl_CtaG"/>
</dbReference>
<evidence type="ECO:0000256" key="2">
    <source>
        <dbReference type="ARBA" id="ARBA00004382"/>
    </source>
</evidence>
<comment type="similarity">
    <text evidence="3 10">Belongs to the COX11/CtaG family.</text>
</comment>
<proteinExistence type="inferred from homology"/>
<reference evidence="11 12" key="1">
    <citation type="submission" date="2020-05" db="EMBL/GenBank/DDBJ databases">
        <title>Parvularcula mediterraneae sp. nov., isolated from polypropylene straw from shallow seawater of the seashore of Laganas in Zakynthos island, Greece.</title>
        <authorList>
            <person name="Szabo I."/>
            <person name="Al-Omari J."/>
            <person name="Rado J."/>
            <person name="Szerdahelyi G.S."/>
        </authorList>
    </citation>
    <scope>NUCLEOTIDE SEQUENCE [LARGE SCALE GENOMIC DNA]</scope>
    <source>
        <strain evidence="11 12">ZS-1/3</strain>
    </source>
</reference>
<feature type="topological domain" description="Cytoplasmic" evidence="10">
    <location>
        <begin position="1"/>
        <end position="6"/>
    </location>
</feature>
<evidence type="ECO:0000313" key="12">
    <source>
        <dbReference type="Proteomes" id="UP000536835"/>
    </source>
</evidence>
<evidence type="ECO:0000256" key="7">
    <source>
        <dbReference type="ARBA" id="ARBA00022989"/>
    </source>
</evidence>
<dbReference type="EMBL" id="JABFCX010000003">
    <property type="protein sequence ID" value="NNU17001.1"/>
    <property type="molecule type" value="Genomic_DNA"/>
</dbReference>
<dbReference type="SUPFAM" id="SSF110111">
    <property type="entry name" value="Ctag/Cox11"/>
    <property type="match status" value="1"/>
</dbReference>
<keyword evidence="5 10" id="KW-0812">Transmembrane</keyword>
<dbReference type="Gene3D" id="2.60.370.10">
    <property type="entry name" value="Ctag/Cox11"/>
    <property type="match status" value="1"/>
</dbReference>
<keyword evidence="10" id="KW-0997">Cell inner membrane</keyword>
<protein>
    <recommendedName>
        <fullName evidence="4 10">Cytochrome c oxidase assembly protein CtaG</fullName>
    </recommendedName>
</protein>
<dbReference type="PANTHER" id="PTHR21320">
    <property type="entry name" value="CYTOCHROME C OXIDASE ASSEMBLY PROTEIN COX11-RELATED"/>
    <property type="match status" value="1"/>
</dbReference>
<keyword evidence="7 10" id="KW-1133">Transmembrane helix</keyword>
<dbReference type="PIRSF" id="PIRSF005413">
    <property type="entry name" value="COX11"/>
    <property type="match status" value="1"/>
</dbReference>
<comment type="function">
    <text evidence="1 10">Exerts its effect at some terminal stage of cytochrome c oxidase synthesis, probably by being involved in the insertion of the copper B into subunit I.</text>
</comment>
<feature type="topological domain" description="Periplasmic" evidence="10">
    <location>
        <begin position="26"/>
        <end position="188"/>
    </location>
</feature>
<evidence type="ECO:0000256" key="5">
    <source>
        <dbReference type="ARBA" id="ARBA00022692"/>
    </source>
</evidence>
<accession>A0A7Y3W675</accession>
<comment type="caution">
    <text evidence="11">The sequence shown here is derived from an EMBL/GenBank/DDBJ whole genome shotgun (WGS) entry which is preliminary data.</text>
</comment>
<evidence type="ECO:0000256" key="8">
    <source>
        <dbReference type="ARBA" id="ARBA00023008"/>
    </source>
</evidence>
<keyword evidence="10" id="KW-1003">Cell membrane</keyword>
<keyword evidence="8 10" id="KW-0186">Copper</keyword>
<dbReference type="GO" id="GO:0005886">
    <property type="term" value="C:plasma membrane"/>
    <property type="evidence" value="ECO:0007669"/>
    <property type="project" value="UniProtKB-SubCell"/>
</dbReference>
<dbReference type="HAMAP" id="MF_00155">
    <property type="entry name" value="CtaG"/>
    <property type="match status" value="1"/>
</dbReference>
<keyword evidence="9 10" id="KW-0472">Membrane</keyword>
<dbReference type="AlphaFoldDB" id="A0A7Y3W675"/>
<dbReference type="PANTHER" id="PTHR21320:SF3">
    <property type="entry name" value="CYTOCHROME C OXIDASE ASSEMBLY PROTEIN COX11, MITOCHONDRIAL-RELATED"/>
    <property type="match status" value="1"/>
</dbReference>
<name>A0A7Y3W675_9PROT</name>
<sequence length="188" mass="21014">MDKNARVALIVAGVVAGMVGLSFAAVPLYRAFCQVTGWGGTTQVADAESDRVLNRKITVRFDASRADGLPWEFKPEQVKQTLRIGETGLAYYEATNLSDKPVIGTASFNVQPAKAGGYFMKVECFCFSEQLLMPGESISMPVTYFIDPELDDERRLDDVREITLSYTFYRNEDAEKREGLNPERYASR</sequence>
<evidence type="ECO:0000256" key="1">
    <source>
        <dbReference type="ARBA" id="ARBA00004007"/>
    </source>
</evidence>
<evidence type="ECO:0000256" key="4">
    <source>
        <dbReference type="ARBA" id="ARBA00015384"/>
    </source>
</evidence>
<organism evidence="11 12">
    <name type="scientific">Parvularcula mediterranea</name>
    <dbReference type="NCBI Taxonomy" id="2732508"/>
    <lineage>
        <taxon>Bacteria</taxon>
        <taxon>Pseudomonadati</taxon>
        <taxon>Pseudomonadota</taxon>
        <taxon>Alphaproteobacteria</taxon>
        <taxon>Parvularculales</taxon>
        <taxon>Parvularculaceae</taxon>
        <taxon>Parvularcula</taxon>
    </lineage>
</organism>
<evidence type="ECO:0000256" key="9">
    <source>
        <dbReference type="ARBA" id="ARBA00023136"/>
    </source>
</evidence>
<gene>
    <name evidence="10" type="primary">ctaG</name>
    <name evidence="11" type="ORF">HK107_11785</name>
</gene>
<evidence type="ECO:0000313" key="11">
    <source>
        <dbReference type="EMBL" id="NNU17001.1"/>
    </source>
</evidence>
<dbReference type="Pfam" id="PF04442">
    <property type="entry name" value="CtaG_Cox11"/>
    <property type="match status" value="1"/>
</dbReference>
<dbReference type="RefSeq" id="WP_173200006.1">
    <property type="nucleotide sequence ID" value="NZ_JABFCX010000003.1"/>
</dbReference>
<comment type="subcellular location">
    <subcellularLocation>
        <location evidence="2 10">Cell inner membrane</location>
        <topology evidence="2 10">Single-pass type II membrane protein</topology>
        <orientation evidence="2 10">Periplasmic side</orientation>
    </subcellularLocation>
</comment>
<dbReference type="FunFam" id="2.60.370.10:FF:000001">
    <property type="entry name" value="COX11 cytochrome c oxidase assembly homolog"/>
    <property type="match status" value="1"/>
</dbReference>
<dbReference type="GO" id="GO:0005507">
    <property type="term" value="F:copper ion binding"/>
    <property type="evidence" value="ECO:0007669"/>
    <property type="project" value="InterPro"/>
</dbReference>
<dbReference type="GO" id="GO:0008535">
    <property type="term" value="P:respiratory chain complex IV assembly"/>
    <property type="evidence" value="ECO:0007669"/>
    <property type="project" value="UniProtKB-UniRule"/>
</dbReference>
<evidence type="ECO:0000256" key="6">
    <source>
        <dbReference type="ARBA" id="ARBA00022968"/>
    </source>
</evidence>
<keyword evidence="12" id="KW-1185">Reference proteome</keyword>
<dbReference type="InterPro" id="IPR023471">
    <property type="entry name" value="CtaG/Cox11_dom_sf"/>
</dbReference>
<dbReference type="Proteomes" id="UP000536835">
    <property type="component" value="Unassembled WGS sequence"/>
</dbReference>
<keyword evidence="6 10" id="KW-0735">Signal-anchor</keyword>
<evidence type="ECO:0000256" key="10">
    <source>
        <dbReference type="HAMAP-Rule" id="MF_00155"/>
    </source>
</evidence>
<evidence type="ECO:0000256" key="3">
    <source>
        <dbReference type="ARBA" id="ARBA00009620"/>
    </source>
</evidence>